<keyword evidence="3" id="KW-1185">Reference proteome</keyword>
<evidence type="ECO:0000313" key="3">
    <source>
        <dbReference type="Proteomes" id="UP000249762"/>
    </source>
</evidence>
<dbReference type="AlphaFoldDB" id="A0A328PJY6"/>
<evidence type="ECO:0000259" key="1">
    <source>
        <dbReference type="Pfam" id="PF20731"/>
    </source>
</evidence>
<gene>
    <name evidence="2" type="ORF">DNK47_03125</name>
</gene>
<protein>
    <recommendedName>
        <fullName evidence="1">Restriction endonuclease type II NgoFVII C-terminal B3-like DNA-binding domain-containing protein</fullName>
    </recommendedName>
</protein>
<dbReference type="Proteomes" id="UP000249762">
    <property type="component" value="Unassembled WGS sequence"/>
</dbReference>
<feature type="domain" description="Restriction endonuclease type II NgoFVII C-terminal B3-like DNA-binding" evidence="1">
    <location>
        <begin position="38"/>
        <end position="126"/>
    </location>
</feature>
<name>A0A328PJY6_9MOLU</name>
<dbReference type="EMBL" id="QKVO01000021">
    <property type="protein sequence ID" value="RAO94794.1"/>
    <property type="molecule type" value="Genomic_DNA"/>
</dbReference>
<proteinExistence type="predicted"/>
<comment type="caution">
    <text evidence="2">The sequence shown here is derived from an EMBL/GenBank/DDBJ whole genome shotgun (WGS) entry which is preliminary data.</text>
</comment>
<dbReference type="OrthoDB" id="4404208at2"/>
<evidence type="ECO:0000313" key="2">
    <source>
        <dbReference type="EMBL" id="RAO94794.1"/>
    </source>
</evidence>
<accession>A0A328PJY6</accession>
<reference evidence="3" key="1">
    <citation type="submission" date="2018-06" db="EMBL/GenBank/DDBJ databases">
        <authorList>
            <person name="Martinez Ocampo F."/>
            <person name="Quiroz Castaneda R.E."/>
            <person name="Rojas Lopez X."/>
        </authorList>
    </citation>
    <scope>NUCLEOTIDE SEQUENCE [LARGE SCALE GENOMIC DNA]</scope>
    <source>
        <strain evidence="3">INIFAP02</strain>
    </source>
</reference>
<dbReference type="InterPro" id="IPR048923">
    <property type="entry name" value="RE_NgoFVII_C"/>
</dbReference>
<organism evidence="2 3">
    <name type="scientific">Mycoplasma wenyonii</name>
    <dbReference type="NCBI Taxonomy" id="65123"/>
    <lineage>
        <taxon>Bacteria</taxon>
        <taxon>Bacillati</taxon>
        <taxon>Mycoplasmatota</taxon>
        <taxon>Mollicutes</taxon>
        <taxon>Mycoplasmataceae</taxon>
        <taxon>Mycoplasma</taxon>
    </lineage>
</organism>
<sequence length="183" mass="21403">MLTLKEVESAEFSQTIVFPLIVPSCQEILYSSTHLDLSKSALNACYNKPLFNEKTGKEQSWYDVQLTVDGQYDLPPKEEWFYIVCDDGFIFKGRFAGKKIRRLSTFEDKRIIGLWIKGRLAECGFVPSYDFVCYDRRRDGIIYKEILESYGGDKVFLKKTNKTKKDRKGIERDVWYISFPNDL</sequence>
<dbReference type="Pfam" id="PF20731">
    <property type="entry name" value="RE_NgoFVII_C"/>
    <property type="match status" value="1"/>
</dbReference>
<dbReference type="RefSeq" id="WP_112665871.1">
    <property type="nucleotide sequence ID" value="NZ_QKVO01000021.1"/>
</dbReference>